<dbReference type="Proteomes" id="UP000059425">
    <property type="component" value="Chromosome"/>
</dbReference>
<dbReference type="RefSeq" id="WP_060738663.1">
    <property type="nucleotide sequence ID" value="NZ_CP012831.1"/>
</dbReference>
<protein>
    <submittedName>
        <fullName evidence="2">Acyltransferase</fullName>
    </submittedName>
</protein>
<dbReference type="CDD" id="cd04301">
    <property type="entry name" value="NAT_SF"/>
    <property type="match status" value="1"/>
</dbReference>
<name>A0A0N9X506_PSEFL</name>
<dbReference type="SUPFAM" id="SSF55729">
    <property type="entry name" value="Acyl-CoA N-acyltransferases (Nat)"/>
    <property type="match status" value="1"/>
</dbReference>
<proteinExistence type="predicted"/>
<dbReference type="OrthoDB" id="9801669at2"/>
<dbReference type="InterPro" id="IPR016181">
    <property type="entry name" value="Acyl_CoA_acyltransferase"/>
</dbReference>
<evidence type="ECO:0000259" key="1">
    <source>
        <dbReference type="PROSITE" id="PS51186"/>
    </source>
</evidence>
<accession>A0A0N9X506</accession>
<dbReference type="PANTHER" id="PTHR43415:SF3">
    <property type="entry name" value="GNAT-FAMILY ACETYLTRANSFERASE"/>
    <property type="match status" value="1"/>
</dbReference>
<dbReference type="Gene3D" id="3.40.630.30">
    <property type="match status" value="1"/>
</dbReference>
<dbReference type="PANTHER" id="PTHR43415">
    <property type="entry name" value="SPERMIDINE N(1)-ACETYLTRANSFERASE"/>
    <property type="match status" value="1"/>
</dbReference>
<gene>
    <name evidence="2" type="ORF">AO356_03950</name>
</gene>
<reference evidence="3" key="1">
    <citation type="submission" date="2015-09" db="EMBL/GenBank/DDBJ databases">
        <title>Whole genome sequence of Pseudomonas fluorescens FW300-N2C3.</title>
        <authorList>
            <person name="Ray J."/>
            <person name="Melnyk R."/>
            <person name="Deutschbauer A."/>
        </authorList>
    </citation>
    <scope>NUCLEOTIDE SEQUENCE [LARGE SCALE GENOMIC DNA]</scope>
    <source>
        <strain evidence="3">FW300-N2C3</strain>
    </source>
</reference>
<dbReference type="GO" id="GO:0016747">
    <property type="term" value="F:acyltransferase activity, transferring groups other than amino-acyl groups"/>
    <property type="evidence" value="ECO:0007669"/>
    <property type="project" value="InterPro"/>
</dbReference>
<dbReference type="InterPro" id="IPR000182">
    <property type="entry name" value="GNAT_dom"/>
</dbReference>
<feature type="domain" description="N-acetyltransferase" evidence="1">
    <location>
        <begin position="8"/>
        <end position="172"/>
    </location>
</feature>
<evidence type="ECO:0000313" key="3">
    <source>
        <dbReference type="Proteomes" id="UP000059425"/>
    </source>
</evidence>
<evidence type="ECO:0000313" key="2">
    <source>
        <dbReference type="EMBL" id="ALI05969.1"/>
    </source>
</evidence>
<dbReference type="Pfam" id="PF13302">
    <property type="entry name" value="Acetyltransf_3"/>
    <property type="match status" value="1"/>
</dbReference>
<organism evidence="2 3">
    <name type="scientific">Pseudomonas fluorescens</name>
    <dbReference type="NCBI Taxonomy" id="294"/>
    <lineage>
        <taxon>Bacteria</taxon>
        <taxon>Pseudomonadati</taxon>
        <taxon>Pseudomonadota</taxon>
        <taxon>Gammaproteobacteria</taxon>
        <taxon>Pseudomonadales</taxon>
        <taxon>Pseudomonadaceae</taxon>
        <taxon>Pseudomonas</taxon>
    </lineage>
</organism>
<sequence>MSILGQRILLRALELEDLPLLHQWSNDEALWSLLGGWHFPTSREAQRDWLLGLKNDSLNQRFGIEVPGHGLIGTANLVSIDWKNRTAEHGMMIGDPSLRGQGHGTDVIATVMRYAFDELGLSRLSTTIIEYNAASLATYTRKTPWVIEGVQRQWYYRKGQRWDRIMLGVSAEEYRVWQAARGDSL</sequence>
<keyword evidence="2" id="KW-0012">Acyltransferase</keyword>
<reference evidence="2 3" key="2">
    <citation type="journal article" date="2018" name="Nature">
        <title>Mutant phenotypes for thousands of bacterial genes of unknown function.</title>
        <authorList>
            <person name="Price M.N."/>
            <person name="Wetmore K.M."/>
            <person name="Waters R.J."/>
            <person name="Callaghan M."/>
            <person name="Ray J."/>
            <person name="Liu H."/>
            <person name="Kuehl J.V."/>
            <person name="Melnyk R.A."/>
            <person name="Lamson J.S."/>
            <person name="Suh Y."/>
            <person name="Carlson H.K."/>
            <person name="Esquivel Z."/>
            <person name="Sadeeshkumar H."/>
            <person name="Chakraborty R."/>
            <person name="Zane G.M."/>
            <person name="Rubin B.E."/>
            <person name="Wall J.D."/>
            <person name="Visel A."/>
            <person name="Bristow J."/>
            <person name="Blow M.J."/>
            <person name="Arkin A.P."/>
            <person name="Deutschbauer A.M."/>
        </authorList>
    </citation>
    <scope>NUCLEOTIDE SEQUENCE [LARGE SCALE GENOMIC DNA]</scope>
    <source>
        <strain evidence="2 3">FW300-N2C3</strain>
    </source>
</reference>
<keyword evidence="2" id="KW-0808">Transferase</keyword>
<dbReference type="PROSITE" id="PS51186">
    <property type="entry name" value="GNAT"/>
    <property type="match status" value="1"/>
</dbReference>
<dbReference type="EMBL" id="CP012831">
    <property type="protein sequence ID" value="ALI05969.1"/>
    <property type="molecule type" value="Genomic_DNA"/>
</dbReference>
<dbReference type="AlphaFoldDB" id="A0A0N9X506"/>